<evidence type="ECO:0000313" key="17">
    <source>
        <dbReference type="Proteomes" id="UP000460718"/>
    </source>
</evidence>
<evidence type="ECO:0000313" key="16">
    <source>
        <dbReference type="Proteomes" id="UP000441208"/>
    </source>
</evidence>
<gene>
    <name evidence="10" type="ORF">PF001_g26387</name>
    <name evidence="9" type="ORF">PF002_g27653</name>
    <name evidence="8" type="ORF">PF004_g25916</name>
    <name evidence="7" type="ORF">PF005_g26994</name>
    <name evidence="5" type="ORF">PF006_g28157</name>
    <name evidence="6" type="ORF">PF007_g5183</name>
    <name evidence="2" type="ORF">PF009_g29044</name>
    <name evidence="4" type="ORF">PF010_g28179</name>
    <name evidence="3" type="ORF">PF011_g25638</name>
</gene>
<evidence type="ECO:0000313" key="2">
    <source>
        <dbReference type="EMBL" id="KAE8920665.1"/>
    </source>
</evidence>
<dbReference type="Proteomes" id="UP000433483">
    <property type="component" value="Unassembled WGS sequence"/>
</dbReference>
<dbReference type="Proteomes" id="UP000476176">
    <property type="component" value="Unassembled WGS sequence"/>
</dbReference>
<keyword evidence="12" id="KW-1185">Reference proteome</keyword>
<feature type="region of interest" description="Disordered" evidence="1">
    <location>
        <begin position="35"/>
        <end position="58"/>
    </location>
</feature>
<evidence type="ECO:0000313" key="18">
    <source>
        <dbReference type="Proteomes" id="UP000476176"/>
    </source>
</evidence>
<proteinExistence type="predicted"/>
<dbReference type="AlphaFoldDB" id="A0A6A3WCT4"/>
<reference evidence="11 12" key="1">
    <citation type="submission" date="2018-08" db="EMBL/GenBank/DDBJ databases">
        <title>Genomic investigation of the strawberry pathogen Phytophthora fragariae indicates pathogenicity is determined by transcriptional variation in three key races.</title>
        <authorList>
            <person name="Adams T.M."/>
            <person name="Armitage A.D."/>
            <person name="Sobczyk M.K."/>
            <person name="Bates H.J."/>
            <person name="Dunwell J.M."/>
            <person name="Nellist C.F."/>
            <person name="Harrison R.J."/>
        </authorList>
    </citation>
    <scope>NUCLEOTIDE SEQUENCE [LARGE SCALE GENOMIC DNA]</scope>
    <source>
        <strain evidence="10 13">A4</strain>
        <strain evidence="9 14">BC-1</strain>
        <strain evidence="8 18">BC-23</strain>
        <strain evidence="7 12">NOV-27</strain>
        <strain evidence="5 15">NOV-5</strain>
        <strain evidence="6 16">NOV-71</strain>
        <strain evidence="2 11">NOV-9</strain>
        <strain evidence="4 19">ONT-3</strain>
        <strain evidence="3 17">SCRP245</strain>
    </source>
</reference>
<dbReference type="Proteomes" id="UP000440367">
    <property type="component" value="Unassembled WGS sequence"/>
</dbReference>
<name>A0A6A3WCT4_9STRA</name>
<evidence type="ECO:0000313" key="11">
    <source>
        <dbReference type="Proteomes" id="UP000429523"/>
    </source>
</evidence>
<evidence type="ECO:0000313" key="12">
    <source>
        <dbReference type="Proteomes" id="UP000433483"/>
    </source>
</evidence>
<feature type="compositionally biased region" description="Basic and acidic residues" evidence="1">
    <location>
        <begin position="37"/>
        <end position="58"/>
    </location>
</feature>
<evidence type="ECO:0000313" key="15">
    <source>
        <dbReference type="Proteomes" id="UP000440732"/>
    </source>
</evidence>
<protein>
    <submittedName>
        <fullName evidence="9">Uncharacterized protein</fullName>
    </submittedName>
</protein>
<dbReference type="Proteomes" id="UP000440732">
    <property type="component" value="Unassembled WGS sequence"/>
</dbReference>
<evidence type="ECO:0000313" key="19">
    <source>
        <dbReference type="Proteomes" id="UP000488956"/>
    </source>
</evidence>
<evidence type="ECO:0000313" key="10">
    <source>
        <dbReference type="EMBL" id="KAE9275877.1"/>
    </source>
</evidence>
<dbReference type="Proteomes" id="UP000488956">
    <property type="component" value="Unassembled WGS sequence"/>
</dbReference>
<dbReference type="EMBL" id="QXGD01003162">
    <property type="protein sequence ID" value="KAE9180108.1"/>
    <property type="molecule type" value="Genomic_DNA"/>
</dbReference>
<evidence type="ECO:0000256" key="1">
    <source>
        <dbReference type="SAM" id="MobiDB-lite"/>
    </source>
</evidence>
<dbReference type="EMBL" id="QXGC01003284">
    <property type="protein sequence ID" value="KAE9176936.1"/>
    <property type="molecule type" value="Genomic_DNA"/>
</dbReference>
<dbReference type="Proteomes" id="UP000441208">
    <property type="component" value="Unassembled WGS sequence"/>
</dbReference>
<dbReference type="Proteomes" id="UP000429523">
    <property type="component" value="Unassembled WGS sequence"/>
</dbReference>
<organism evidence="9 14">
    <name type="scientific">Phytophthora fragariae</name>
    <dbReference type="NCBI Taxonomy" id="53985"/>
    <lineage>
        <taxon>Eukaryota</taxon>
        <taxon>Sar</taxon>
        <taxon>Stramenopiles</taxon>
        <taxon>Oomycota</taxon>
        <taxon>Peronosporomycetes</taxon>
        <taxon>Peronosporales</taxon>
        <taxon>Peronosporaceae</taxon>
        <taxon>Phytophthora</taxon>
    </lineage>
</organism>
<sequence>MLEVECKDIVEANSYTAERYRDDVKALVQEQDANTQRLREENSRLQHQLDDSLARQRI</sequence>
<comment type="caution">
    <text evidence="9">The sequence shown here is derived from an EMBL/GenBank/DDBJ whole genome shotgun (WGS) entry which is preliminary data.</text>
</comment>
<dbReference type="EMBL" id="QXGF01003889">
    <property type="protein sequence ID" value="KAE8920665.1"/>
    <property type="molecule type" value="Genomic_DNA"/>
</dbReference>
<evidence type="ECO:0000313" key="13">
    <source>
        <dbReference type="Proteomes" id="UP000437068"/>
    </source>
</evidence>
<evidence type="ECO:0000313" key="5">
    <source>
        <dbReference type="EMBL" id="KAE9076322.1"/>
    </source>
</evidence>
<evidence type="ECO:0000313" key="7">
    <source>
        <dbReference type="EMBL" id="KAE9171796.1"/>
    </source>
</evidence>
<accession>A0A6A3WCT4</accession>
<evidence type="ECO:0000313" key="4">
    <source>
        <dbReference type="EMBL" id="KAE9065486.1"/>
    </source>
</evidence>
<evidence type="ECO:0000313" key="6">
    <source>
        <dbReference type="EMBL" id="KAE9128656.1"/>
    </source>
</evidence>
<evidence type="ECO:0000313" key="3">
    <source>
        <dbReference type="EMBL" id="KAE8972440.1"/>
    </source>
</evidence>
<dbReference type="OrthoDB" id="123301at2759"/>
<evidence type="ECO:0000313" key="8">
    <source>
        <dbReference type="EMBL" id="KAE9176936.1"/>
    </source>
</evidence>
<dbReference type="EMBL" id="QXFZ01000177">
    <property type="protein sequence ID" value="KAE9128656.1"/>
    <property type="molecule type" value="Genomic_DNA"/>
</dbReference>
<dbReference type="Proteomes" id="UP000460718">
    <property type="component" value="Unassembled WGS sequence"/>
</dbReference>
<dbReference type="Proteomes" id="UP000437068">
    <property type="component" value="Unassembled WGS sequence"/>
</dbReference>
<evidence type="ECO:0000313" key="14">
    <source>
        <dbReference type="Proteomes" id="UP000440367"/>
    </source>
</evidence>
<dbReference type="EMBL" id="QXGE01003294">
    <property type="protein sequence ID" value="KAE9275877.1"/>
    <property type="molecule type" value="Genomic_DNA"/>
</dbReference>
<dbReference type="EMBL" id="QXFX01004100">
    <property type="protein sequence ID" value="KAE9065486.1"/>
    <property type="molecule type" value="Genomic_DNA"/>
</dbReference>
<dbReference type="EMBL" id="QXFW01003184">
    <property type="protein sequence ID" value="KAE8972440.1"/>
    <property type="molecule type" value="Genomic_DNA"/>
</dbReference>
<dbReference type="EMBL" id="QXGB01003259">
    <property type="protein sequence ID" value="KAE9171796.1"/>
    <property type="molecule type" value="Genomic_DNA"/>
</dbReference>
<dbReference type="EMBL" id="QXGA01004096">
    <property type="protein sequence ID" value="KAE9076322.1"/>
    <property type="molecule type" value="Genomic_DNA"/>
</dbReference>
<evidence type="ECO:0000313" key="9">
    <source>
        <dbReference type="EMBL" id="KAE9180108.1"/>
    </source>
</evidence>